<feature type="transmembrane region" description="Helical" evidence="13">
    <location>
        <begin position="193"/>
        <end position="211"/>
    </location>
</feature>
<keyword evidence="4 12" id="KW-0812">Transmembrane</keyword>
<keyword evidence="10 13" id="KW-0472">Membrane</keyword>
<proteinExistence type="inferred from homology"/>
<dbReference type="CDD" id="cd03505">
    <property type="entry name" value="Delta9-FADS-like"/>
    <property type="match status" value="1"/>
</dbReference>
<evidence type="ECO:0000256" key="5">
    <source>
        <dbReference type="ARBA" id="ARBA00022832"/>
    </source>
</evidence>
<dbReference type="InterPro" id="IPR005804">
    <property type="entry name" value="FA_desaturase_dom"/>
</dbReference>
<evidence type="ECO:0000256" key="11">
    <source>
        <dbReference type="ARBA" id="ARBA00023160"/>
    </source>
</evidence>
<evidence type="ECO:0000256" key="10">
    <source>
        <dbReference type="ARBA" id="ARBA00023136"/>
    </source>
</evidence>
<name>A0AAE1Q7A5_9EUCA</name>
<keyword evidence="7 12" id="KW-0560">Oxidoreductase</keyword>
<dbReference type="EMBL" id="JAWZYT010000692">
    <property type="protein sequence ID" value="KAK4320122.1"/>
    <property type="molecule type" value="Genomic_DNA"/>
</dbReference>
<keyword evidence="6 13" id="KW-1133">Transmembrane helix</keyword>
<evidence type="ECO:0000313" key="16">
    <source>
        <dbReference type="Proteomes" id="UP001292094"/>
    </source>
</evidence>
<dbReference type="GO" id="GO:0005789">
    <property type="term" value="C:endoplasmic reticulum membrane"/>
    <property type="evidence" value="ECO:0007669"/>
    <property type="project" value="TreeGrafter"/>
</dbReference>
<reference evidence="15" key="1">
    <citation type="submission" date="2023-11" db="EMBL/GenBank/DDBJ databases">
        <title>Genome assemblies of two species of porcelain crab, Petrolisthes cinctipes and Petrolisthes manimaculis (Anomura: Porcellanidae).</title>
        <authorList>
            <person name="Angst P."/>
        </authorList>
    </citation>
    <scope>NUCLEOTIDE SEQUENCE</scope>
    <source>
        <strain evidence="15">PB745_02</strain>
        <tissue evidence="15">Gill</tissue>
    </source>
</reference>
<sequence>MEPQSPNQTTPENFLEEDVHIENRELRFNVREIFSNLWNLDWSKVSWGFVIFCVFLHICFPYGVYLALFSAQWKTLGFALMLLVMGELGVTMGVHRLWAHCSFKATFPLRAVLVLFQTISLQSHIYEWTINHRVHHKYCETDADPHNAKRGLFFSHMGWLMYEKHPEFISKMHCIDMKDIENDCLVMWQKKHYLSLALLVSFIIPTLVPWLCWGEHLLNAVMVPVFLRCIVLYHITWSVNSLAHWIGGKPYEKNIYPSQNAVVAFFTLGEGWHNYHHVFPWDYKTSEFGGFTNINFTTLIIKLCSKVGLAYDLKTVAPEVIEKRARRTGDGTYKGPSK</sequence>
<dbReference type="GO" id="GO:0004768">
    <property type="term" value="F:stearoyl-CoA 9-desaturase activity"/>
    <property type="evidence" value="ECO:0007669"/>
    <property type="project" value="TreeGrafter"/>
</dbReference>
<dbReference type="PANTHER" id="PTHR11351">
    <property type="entry name" value="ACYL-COA DESATURASE"/>
    <property type="match status" value="1"/>
</dbReference>
<protein>
    <recommendedName>
        <fullName evidence="14">Fatty acid desaturase domain-containing protein</fullName>
    </recommendedName>
</protein>
<keyword evidence="5" id="KW-0276">Fatty acid metabolism</keyword>
<evidence type="ECO:0000256" key="1">
    <source>
        <dbReference type="ARBA" id="ARBA00004141"/>
    </source>
</evidence>
<feature type="transmembrane region" description="Helical" evidence="13">
    <location>
        <begin position="75"/>
        <end position="95"/>
    </location>
</feature>
<gene>
    <name evidence="15" type="ORF">Pmani_008995</name>
</gene>
<evidence type="ECO:0000256" key="13">
    <source>
        <dbReference type="SAM" id="Phobius"/>
    </source>
</evidence>
<keyword evidence="11 12" id="KW-0275">Fatty acid biosynthesis</keyword>
<dbReference type="PRINTS" id="PR00075">
    <property type="entry name" value="FACDDSATRASE"/>
</dbReference>
<keyword evidence="9" id="KW-0443">Lipid metabolism</keyword>
<dbReference type="InterPro" id="IPR015876">
    <property type="entry name" value="Acyl-CoA_DS"/>
</dbReference>
<evidence type="ECO:0000313" key="15">
    <source>
        <dbReference type="EMBL" id="KAK4320122.1"/>
    </source>
</evidence>
<feature type="transmembrane region" description="Helical" evidence="13">
    <location>
        <begin position="45"/>
        <end position="68"/>
    </location>
</feature>
<feature type="transmembrane region" description="Helical" evidence="13">
    <location>
        <begin position="217"/>
        <end position="235"/>
    </location>
</feature>
<comment type="subcellular location">
    <subcellularLocation>
        <location evidence="1">Membrane</location>
        <topology evidence="1">Multi-pass membrane protein</topology>
    </subcellularLocation>
</comment>
<feature type="domain" description="Fatty acid desaturase" evidence="14">
    <location>
        <begin position="73"/>
        <end position="280"/>
    </location>
</feature>
<dbReference type="Proteomes" id="UP001292094">
    <property type="component" value="Unassembled WGS sequence"/>
</dbReference>
<keyword evidence="16" id="KW-1185">Reference proteome</keyword>
<evidence type="ECO:0000256" key="2">
    <source>
        <dbReference type="ARBA" id="ARBA00009295"/>
    </source>
</evidence>
<dbReference type="PANTHER" id="PTHR11351:SF31">
    <property type="entry name" value="DESATURASE 1, ISOFORM A-RELATED"/>
    <property type="match status" value="1"/>
</dbReference>
<comment type="cofactor">
    <cofactor evidence="12">
        <name>Fe(2+)</name>
        <dbReference type="ChEBI" id="CHEBI:29033"/>
    </cofactor>
</comment>
<evidence type="ECO:0000259" key="14">
    <source>
        <dbReference type="Pfam" id="PF00487"/>
    </source>
</evidence>
<keyword evidence="3 12" id="KW-0444">Lipid biosynthesis</keyword>
<evidence type="ECO:0000256" key="4">
    <source>
        <dbReference type="ARBA" id="ARBA00022692"/>
    </source>
</evidence>
<dbReference type="AlphaFoldDB" id="A0AAE1Q7A5"/>
<evidence type="ECO:0000256" key="3">
    <source>
        <dbReference type="ARBA" id="ARBA00022516"/>
    </source>
</evidence>
<evidence type="ECO:0000256" key="6">
    <source>
        <dbReference type="ARBA" id="ARBA00022989"/>
    </source>
</evidence>
<comment type="caution">
    <text evidence="15">The sequence shown here is derived from an EMBL/GenBank/DDBJ whole genome shotgun (WGS) entry which is preliminary data.</text>
</comment>
<keyword evidence="8" id="KW-0408">Iron</keyword>
<accession>A0AAE1Q7A5</accession>
<feature type="transmembrane region" description="Helical" evidence="13">
    <location>
        <begin position="107"/>
        <end position="126"/>
    </location>
</feature>
<comment type="domain">
    <text evidence="12">The histidine box domains are involved in binding the catalytic metal ions.</text>
</comment>
<evidence type="ECO:0000256" key="9">
    <source>
        <dbReference type="ARBA" id="ARBA00023098"/>
    </source>
</evidence>
<dbReference type="GO" id="GO:0006636">
    <property type="term" value="P:unsaturated fatty acid biosynthetic process"/>
    <property type="evidence" value="ECO:0007669"/>
    <property type="project" value="TreeGrafter"/>
</dbReference>
<dbReference type="GO" id="GO:0005506">
    <property type="term" value="F:iron ion binding"/>
    <property type="evidence" value="ECO:0007669"/>
    <property type="project" value="TreeGrafter"/>
</dbReference>
<organism evidence="15 16">
    <name type="scientific">Petrolisthes manimaculis</name>
    <dbReference type="NCBI Taxonomy" id="1843537"/>
    <lineage>
        <taxon>Eukaryota</taxon>
        <taxon>Metazoa</taxon>
        <taxon>Ecdysozoa</taxon>
        <taxon>Arthropoda</taxon>
        <taxon>Crustacea</taxon>
        <taxon>Multicrustacea</taxon>
        <taxon>Malacostraca</taxon>
        <taxon>Eumalacostraca</taxon>
        <taxon>Eucarida</taxon>
        <taxon>Decapoda</taxon>
        <taxon>Pleocyemata</taxon>
        <taxon>Anomura</taxon>
        <taxon>Galatheoidea</taxon>
        <taxon>Porcellanidae</taxon>
        <taxon>Petrolisthes</taxon>
    </lineage>
</organism>
<dbReference type="Pfam" id="PF00487">
    <property type="entry name" value="FA_desaturase"/>
    <property type="match status" value="1"/>
</dbReference>
<evidence type="ECO:0000256" key="7">
    <source>
        <dbReference type="ARBA" id="ARBA00023002"/>
    </source>
</evidence>
<evidence type="ECO:0000256" key="12">
    <source>
        <dbReference type="RuleBase" id="RU000581"/>
    </source>
</evidence>
<comment type="similarity">
    <text evidence="2 12">Belongs to the fatty acid desaturase type 1 family.</text>
</comment>
<evidence type="ECO:0000256" key="8">
    <source>
        <dbReference type="ARBA" id="ARBA00023004"/>
    </source>
</evidence>